<comment type="similarity">
    <text evidence="1">Belongs to the NmrA-type oxidoreductase family.</text>
</comment>
<organism evidence="4 5">
    <name type="scientific">Staphylococcus argensis</name>
    <dbReference type="NCBI Taxonomy" id="1607738"/>
    <lineage>
        <taxon>Bacteria</taxon>
        <taxon>Bacillati</taxon>
        <taxon>Bacillota</taxon>
        <taxon>Bacilli</taxon>
        <taxon>Bacillales</taxon>
        <taxon>Staphylococcaceae</taxon>
        <taxon>Staphylococcus</taxon>
    </lineage>
</organism>
<dbReference type="SUPFAM" id="SSF51735">
    <property type="entry name" value="NAD(P)-binding Rossmann-fold domains"/>
    <property type="match status" value="1"/>
</dbReference>
<comment type="caution">
    <text evidence="4">The sequence shown here is derived from an EMBL/GenBank/DDBJ whole genome shotgun (WGS) entry which is preliminary data.</text>
</comment>
<dbReference type="CDD" id="cd05251">
    <property type="entry name" value="NmrA_like_SDR_a"/>
    <property type="match status" value="1"/>
</dbReference>
<evidence type="ECO:0000313" key="5">
    <source>
        <dbReference type="Proteomes" id="UP000242712"/>
    </source>
</evidence>
<keyword evidence="2" id="KW-0521">NADP</keyword>
<dbReference type="Gene3D" id="3.40.50.720">
    <property type="entry name" value="NAD(P)-binding Rossmann-like Domain"/>
    <property type="match status" value="1"/>
</dbReference>
<evidence type="ECO:0000313" key="4">
    <source>
        <dbReference type="EMBL" id="POA08223.1"/>
    </source>
</evidence>
<name>A0A2K4FAC1_9STAP</name>
<sequence length="271" mass="30999">MKKILVIGATGKQGYAVVQALLEREYSVRAFTRNKENERLKALDSERLDIFEGDLNSADDLRDAMSDVDGVYSVQPIHRDDVQVELQQGRNIMKSAKAQGIEHIVYSTAGGVNRDRTGPHFEILAQLENELADSGLHYTLVKPSFFMDNFLRIVQKEDEHLYIPEFITPNIPFAMISTRDIAQIAMHVFEHPQQYDGQSLEIASDERTLNDIVSTFETVTDIPTSIRGEFTSGTAERSWLEEKGYKVDFELMSEINPDRLTLDRWIARQQW</sequence>
<dbReference type="PANTHER" id="PTHR42748:SF7">
    <property type="entry name" value="NMRA LIKE REDOX SENSOR 1-RELATED"/>
    <property type="match status" value="1"/>
</dbReference>
<dbReference type="InterPro" id="IPR008030">
    <property type="entry name" value="NmrA-like"/>
</dbReference>
<feature type="domain" description="NmrA-like" evidence="3">
    <location>
        <begin position="2"/>
        <end position="221"/>
    </location>
</feature>
<protein>
    <submittedName>
        <fullName evidence="4">NmrA family protein</fullName>
    </submittedName>
</protein>
<dbReference type="AlphaFoldDB" id="A0A2K4FAC1"/>
<evidence type="ECO:0000256" key="1">
    <source>
        <dbReference type="ARBA" id="ARBA00006328"/>
    </source>
</evidence>
<dbReference type="PANTHER" id="PTHR42748">
    <property type="entry name" value="NITROGEN METABOLITE REPRESSION PROTEIN NMRA FAMILY MEMBER"/>
    <property type="match status" value="1"/>
</dbReference>
<evidence type="ECO:0000259" key="3">
    <source>
        <dbReference type="Pfam" id="PF05368"/>
    </source>
</evidence>
<reference evidence="4 5" key="1">
    <citation type="submission" date="2017-08" db="EMBL/GenBank/DDBJ databases">
        <title>Draft genome sequences of 64 type strains of genus Staph aureus.</title>
        <authorList>
            <person name="Cole K."/>
            <person name="Golubchik T."/>
            <person name="Russell J."/>
            <person name="Foster D."/>
            <person name="Llewelyn M."/>
            <person name="Wilson D."/>
            <person name="Crook D."/>
            <person name="Paul J."/>
        </authorList>
    </citation>
    <scope>NUCLEOTIDE SEQUENCE [LARGE SCALE GENOMIC DNA]</scope>
    <source>
        <strain evidence="4 5">DSM 29875</strain>
    </source>
</reference>
<evidence type="ECO:0000256" key="2">
    <source>
        <dbReference type="ARBA" id="ARBA00022857"/>
    </source>
</evidence>
<proteinExistence type="inferred from homology"/>
<dbReference type="InterPro" id="IPR051164">
    <property type="entry name" value="NmrA-like_oxidored"/>
</dbReference>
<dbReference type="RefSeq" id="WP_103372026.1">
    <property type="nucleotide sequence ID" value="NZ_CBCRVO010000002.1"/>
</dbReference>
<dbReference type="InterPro" id="IPR036291">
    <property type="entry name" value="NAD(P)-bd_dom_sf"/>
</dbReference>
<dbReference type="EMBL" id="PPPX01000016">
    <property type="protein sequence ID" value="POA08223.1"/>
    <property type="molecule type" value="Genomic_DNA"/>
</dbReference>
<dbReference type="GeneID" id="98298485"/>
<keyword evidence="5" id="KW-1185">Reference proteome</keyword>
<accession>A0A2K4FAC1</accession>
<gene>
    <name evidence="4" type="ORF">CD039_09005</name>
</gene>
<dbReference type="Proteomes" id="UP000242712">
    <property type="component" value="Unassembled WGS sequence"/>
</dbReference>
<dbReference type="Pfam" id="PF05368">
    <property type="entry name" value="NmrA"/>
    <property type="match status" value="1"/>
</dbReference>
<dbReference type="OrthoDB" id="9794300at2"/>